<evidence type="ECO:0000313" key="8">
    <source>
        <dbReference type="Proteomes" id="UP000287171"/>
    </source>
</evidence>
<dbReference type="OrthoDB" id="155510at2"/>
<accession>A0A402BE49</accession>
<feature type="transmembrane region" description="Helical" evidence="6">
    <location>
        <begin position="315"/>
        <end position="338"/>
    </location>
</feature>
<protein>
    <submittedName>
        <fullName evidence="7">MFS transporter</fullName>
    </submittedName>
</protein>
<feature type="transmembrane region" description="Helical" evidence="6">
    <location>
        <begin position="23"/>
        <end position="43"/>
    </location>
</feature>
<evidence type="ECO:0000256" key="4">
    <source>
        <dbReference type="ARBA" id="ARBA00022989"/>
    </source>
</evidence>
<evidence type="ECO:0000256" key="2">
    <source>
        <dbReference type="ARBA" id="ARBA00022475"/>
    </source>
</evidence>
<comment type="subcellular location">
    <subcellularLocation>
        <location evidence="1">Cell membrane</location>
        <topology evidence="1">Multi-pass membrane protein</topology>
    </subcellularLocation>
</comment>
<dbReference type="EMBL" id="BIFT01000002">
    <property type="protein sequence ID" value="GCE29711.1"/>
    <property type="molecule type" value="Genomic_DNA"/>
</dbReference>
<reference evidence="8" key="1">
    <citation type="submission" date="2018-12" db="EMBL/GenBank/DDBJ databases">
        <title>Tengunoibacter tsumagoiensis gen. nov., sp. nov., Dictyobacter kobayashii sp. nov., D. alpinus sp. nov., and D. joshuensis sp. nov. and description of Dictyobacteraceae fam. nov. within the order Ktedonobacterales isolated from Tengu-no-mugimeshi.</title>
        <authorList>
            <person name="Wang C.M."/>
            <person name="Zheng Y."/>
            <person name="Sakai Y."/>
            <person name="Toyoda A."/>
            <person name="Minakuchi Y."/>
            <person name="Abe K."/>
            <person name="Yokota A."/>
            <person name="Yabe S."/>
        </authorList>
    </citation>
    <scope>NUCLEOTIDE SEQUENCE [LARGE SCALE GENOMIC DNA]</scope>
    <source>
        <strain evidence="8">Uno16</strain>
    </source>
</reference>
<feature type="transmembrane region" description="Helical" evidence="6">
    <location>
        <begin position="291"/>
        <end position="309"/>
    </location>
</feature>
<dbReference type="PANTHER" id="PTHR23513:SF6">
    <property type="entry name" value="MAJOR FACILITATOR SUPERFAMILY ASSOCIATED DOMAIN-CONTAINING PROTEIN"/>
    <property type="match status" value="1"/>
</dbReference>
<dbReference type="AlphaFoldDB" id="A0A402BE49"/>
<feature type="transmembrane region" description="Helical" evidence="6">
    <location>
        <begin position="227"/>
        <end position="250"/>
    </location>
</feature>
<keyword evidence="3 6" id="KW-0812">Transmembrane</keyword>
<feature type="transmembrane region" description="Helical" evidence="6">
    <location>
        <begin position="108"/>
        <end position="127"/>
    </location>
</feature>
<evidence type="ECO:0000256" key="6">
    <source>
        <dbReference type="SAM" id="Phobius"/>
    </source>
</evidence>
<dbReference type="Proteomes" id="UP000287171">
    <property type="component" value="Unassembled WGS sequence"/>
</dbReference>
<dbReference type="RefSeq" id="WP_126629926.1">
    <property type="nucleotide sequence ID" value="NZ_BIFT01000002.1"/>
</dbReference>
<keyword evidence="8" id="KW-1185">Reference proteome</keyword>
<feature type="transmembrane region" description="Helical" evidence="6">
    <location>
        <begin position="50"/>
        <end position="70"/>
    </location>
</feature>
<dbReference type="GO" id="GO:0005886">
    <property type="term" value="C:plasma membrane"/>
    <property type="evidence" value="ECO:0007669"/>
    <property type="project" value="UniProtKB-SubCell"/>
</dbReference>
<dbReference type="CDD" id="cd06173">
    <property type="entry name" value="MFS_MefA_like"/>
    <property type="match status" value="1"/>
</dbReference>
<feature type="transmembrane region" description="Helical" evidence="6">
    <location>
        <begin position="82"/>
        <end position="101"/>
    </location>
</feature>
<dbReference type="GO" id="GO:0022857">
    <property type="term" value="F:transmembrane transporter activity"/>
    <property type="evidence" value="ECO:0007669"/>
    <property type="project" value="InterPro"/>
</dbReference>
<evidence type="ECO:0000256" key="5">
    <source>
        <dbReference type="ARBA" id="ARBA00023136"/>
    </source>
</evidence>
<proteinExistence type="predicted"/>
<dbReference type="SUPFAM" id="SSF103473">
    <property type="entry name" value="MFS general substrate transporter"/>
    <property type="match status" value="1"/>
</dbReference>
<dbReference type="Pfam" id="PF07690">
    <property type="entry name" value="MFS_1"/>
    <property type="match status" value="1"/>
</dbReference>
<feature type="transmembrane region" description="Helical" evidence="6">
    <location>
        <begin position="173"/>
        <end position="192"/>
    </location>
</feature>
<keyword evidence="4 6" id="KW-1133">Transmembrane helix</keyword>
<feature type="transmembrane region" description="Helical" evidence="6">
    <location>
        <begin position="382"/>
        <end position="401"/>
    </location>
</feature>
<gene>
    <name evidence="7" type="ORF">KDA_51950</name>
</gene>
<feature type="transmembrane region" description="Helical" evidence="6">
    <location>
        <begin position="256"/>
        <end position="279"/>
    </location>
</feature>
<dbReference type="InterPro" id="IPR036259">
    <property type="entry name" value="MFS_trans_sf"/>
</dbReference>
<evidence type="ECO:0000256" key="1">
    <source>
        <dbReference type="ARBA" id="ARBA00004651"/>
    </source>
</evidence>
<feature type="transmembrane region" description="Helical" evidence="6">
    <location>
        <begin position="359"/>
        <end position="376"/>
    </location>
</feature>
<organism evidence="7 8">
    <name type="scientific">Dictyobacter alpinus</name>
    <dbReference type="NCBI Taxonomy" id="2014873"/>
    <lineage>
        <taxon>Bacteria</taxon>
        <taxon>Bacillati</taxon>
        <taxon>Chloroflexota</taxon>
        <taxon>Ktedonobacteria</taxon>
        <taxon>Ktedonobacterales</taxon>
        <taxon>Dictyobacteraceae</taxon>
        <taxon>Dictyobacter</taxon>
    </lineage>
</organism>
<dbReference type="PANTHER" id="PTHR23513">
    <property type="entry name" value="INTEGRAL MEMBRANE EFFLUX PROTEIN-RELATED"/>
    <property type="match status" value="1"/>
</dbReference>
<dbReference type="Gene3D" id="1.20.1250.20">
    <property type="entry name" value="MFS general substrate transporter like domains"/>
    <property type="match status" value="2"/>
</dbReference>
<keyword evidence="2" id="KW-1003">Cell membrane</keyword>
<name>A0A402BE49_9CHLR</name>
<keyword evidence="5 6" id="KW-0472">Membrane</keyword>
<evidence type="ECO:0000313" key="7">
    <source>
        <dbReference type="EMBL" id="GCE29711.1"/>
    </source>
</evidence>
<dbReference type="InterPro" id="IPR011701">
    <property type="entry name" value="MFS"/>
</dbReference>
<comment type="caution">
    <text evidence="7">The sequence shown here is derived from an EMBL/GenBank/DDBJ whole genome shotgun (WGS) entry which is preliminary data.</text>
</comment>
<sequence length="436" mass="47127">MRLRFGALWQHPDFLKLWTGESISLFGSQVTTLALPLVAIITLHATAGQVALVSTAIWAPYLIFTIFAGWWTDNHRRRPLLIVANLGQAALLILLPGLAFFHLLRIEYVYIIAFLIGMFAVFFNTAYKPYLLTLIGREHLLEGNSKLQVSAAIAQIGGPGTGGLLVQLVTAPFALLIDAGSFVVSALGLLFIRKREPAPEPASTSEPVWRQIVAGLMIVFRNPILRVLILASMTYNFFGVGFETLFVVYATRDLQISPALLGIILAMGSIGALFGALIADPLAKKIGLGPALILMTFLEGIVLLFIPFLGGPFVFKVACLVGVFLVNGMGLASTNIYYPSLRQSITDDAFLGRVNASTFWLILGAVPIGSAIAGGLQGLIGLRWTLVCQAVGLLFSVAWVVGPRIRTLRTLPTLASKERSEETLPTARTETLPIEA</sequence>
<evidence type="ECO:0000256" key="3">
    <source>
        <dbReference type="ARBA" id="ARBA00022692"/>
    </source>
</evidence>